<dbReference type="EMBL" id="BMQM01000011">
    <property type="protein sequence ID" value="GGR58128.1"/>
    <property type="molecule type" value="Genomic_DNA"/>
</dbReference>
<name>A0ABQ2RV06_9DEIO</name>
<gene>
    <name evidence="1" type="ORF">GCM10008959_19850</name>
</gene>
<keyword evidence="2" id="KW-1185">Reference proteome</keyword>
<reference evidence="2" key="1">
    <citation type="journal article" date="2019" name="Int. J. Syst. Evol. Microbiol.">
        <title>The Global Catalogue of Microorganisms (GCM) 10K type strain sequencing project: providing services to taxonomists for standard genome sequencing and annotation.</title>
        <authorList>
            <consortium name="The Broad Institute Genomics Platform"/>
            <consortium name="The Broad Institute Genome Sequencing Center for Infectious Disease"/>
            <person name="Wu L."/>
            <person name="Ma J."/>
        </authorList>
    </citation>
    <scope>NUCLEOTIDE SEQUENCE [LARGE SCALE GENOMIC DNA]</scope>
    <source>
        <strain evidence="2">JCM 31404</strain>
    </source>
</reference>
<dbReference type="Proteomes" id="UP000634308">
    <property type="component" value="Unassembled WGS sequence"/>
</dbReference>
<accession>A0ABQ2RV06</accession>
<organism evidence="1 2">
    <name type="scientific">Deinococcus seoulensis</name>
    <dbReference type="NCBI Taxonomy" id="1837379"/>
    <lineage>
        <taxon>Bacteria</taxon>
        <taxon>Thermotogati</taxon>
        <taxon>Deinococcota</taxon>
        <taxon>Deinococci</taxon>
        <taxon>Deinococcales</taxon>
        <taxon>Deinococcaceae</taxon>
        <taxon>Deinococcus</taxon>
    </lineage>
</organism>
<sequence length="60" mass="6128">MAHFIITAALTLGACLLIGLHLPAALAGAALSILITAVTLGVQSYQRHADDVITPTHIPA</sequence>
<evidence type="ECO:0000313" key="1">
    <source>
        <dbReference type="EMBL" id="GGR58128.1"/>
    </source>
</evidence>
<comment type="caution">
    <text evidence="1">The sequence shown here is derived from an EMBL/GenBank/DDBJ whole genome shotgun (WGS) entry which is preliminary data.</text>
</comment>
<protein>
    <submittedName>
        <fullName evidence="1">Uncharacterized protein</fullName>
    </submittedName>
</protein>
<evidence type="ECO:0000313" key="2">
    <source>
        <dbReference type="Proteomes" id="UP000634308"/>
    </source>
</evidence>
<proteinExistence type="predicted"/>